<reference evidence="2" key="1">
    <citation type="journal article" date="2021" name="Proc. Natl. Acad. Sci. U.S.A.">
        <title>A Catalog of Tens of Thousands of Viruses from Human Metagenomes Reveals Hidden Associations with Chronic Diseases.</title>
        <authorList>
            <person name="Tisza M.J."/>
            <person name="Buck C.B."/>
        </authorList>
    </citation>
    <scope>NUCLEOTIDE SEQUENCE</scope>
    <source>
        <strain evidence="2">CtL5G6</strain>
    </source>
</reference>
<proteinExistence type="predicted"/>
<keyword evidence="1" id="KW-0472">Membrane</keyword>
<sequence length="70" mass="8501">MNHYPRTPEEQEQLDKKMLELDQKMKAEEEAYWKRVRQSEKRTDSRLRQSMAFSFASLLAVILAMLLLWR</sequence>
<organism evidence="2">
    <name type="scientific">Siphoviridae sp. ctL5G6</name>
    <dbReference type="NCBI Taxonomy" id="2826247"/>
    <lineage>
        <taxon>Viruses</taxon>
        <taxon>Duplodnaviria</taxon>
        <taxon>Heunggongvirae</taxon>
        <taxon>Uroviricota</taxon>
        <taxon>Caudoviricetes</taxon>
    </lineage>
</organism>
<evidence type="ECO:0000313" key="2">
    <source>
        <dbReference type="EMBL" id="DAD91305.1"/>
    </source>
</evidence>
<keyword evidence="1" id="KW-1133">Transmembrane helix</keyword>
<dbReference type="EMBL" id="BK015109">
    <property type="protein sequence ID" value="DAD91305.1"/>
    <property type="molecule type" value="Genomic_DNA"/>
</dbReference>
<protein>
    <submittedName>
        <fullName evidence="2">Uncharacterized protein</fullName>
    </submittedName>
</protein>
<feature type="transmembrane region" description="Helical" evidence="1">
    <location>
        <begin position="51"/>
        <end position="69"/>
    </location>
</feature>
<evidence type="ECO:0000256" key="1">
    <source>
        <dbReference type="SAM" id="Phobius"/>
    </source>
</evidence>
<keyword evidence="1" id="KW-0812">Transmembrane</keyword>
<name>A0A8S5N9I3_9CAUD</name>
<accession>A0A8S5N9I3</accession>